<organism evidence="1">
    <name type="scientific">marine sediment metagenome</name>
    <dbReference type="NCBI Taxonomy" id="412755"/>
    <lineage>
        <taxon>unclassified sequences</taxon>
        <taxon>metagenomes</taxon>
        <taxon>ecological metagenomes</taxon>
    </lineage>
</organism>
<comment type="caution">
    <text evidence="1">The sequence shown here is derived from an EMBL/GenBank/DDBJ whole genome shotgun (WGS) entry which is preliminary data.</text>
</comment>
<feature type="non-terminal residue" evidence="1">
    <location>
        <position position="1"/>
    </location>
</feature>
<dbReference type="EMBL" id="LAZR01069321">
    <property type="protein sequence ID" value="KKK47933.1"/>
    <property type="molecule type" value="Genomic_DNA"/>
</dbReference>
<gene>
    <name evidence="1" type="ORF">LCGC14_3150200</name>
</gene>
<name>A0A0F8VUA8_9ZZZZ</name>
<dbReference type="AlphaFoldDB" id="A0A0F8VUA8"/>
<proteinExistence type="predicted"/>
<feature type="non-terminal residue" evidence="1">
    <location>
        <position position="336"/>
    </location>
</feature>
<protein>
    <submittedName>
        <fullName evidence="1">Uncharacterized protein</fullName>
    </submittedName>
</protein>
<sequence length="336" mass="36955">DNFTYQHSIFAHVVCNKRGQIYVEQDFAMLDDVGRAAGTTAVLLSDRDRRGPMDLDYGRQTPETVSHAIISGMAFDGSTPVPVIAQAPGYLPSPWGESEAAFERLVLDDQLYANMIAGRVIAVANGEIEEIGVPMAGNWLSALDIVPQNWVQLNVQAADTKRGILLEGYYHLRRITSEIKVKGGSCLVDLALVPEEFGPDGVPGPYPADWPWDTFPLPPLPEIPPWAFPRWDTLMVRNHWDNGVLQHTPWQATVVNDPSSILPALDGEEVTNLLADSLVGGPVQFVTDGIIIYFHQDDVGYGYRIYRHDIATGASDYLTFPDDGGNAVFMSLTCID</sequence>
<accession>A0A0F8VUA8</accession>
<reference evidence="1" key="1">
    <citation type="journal article" date="2015" name="Nature">
        <title>Complex archaea that bridge the gap between prokaryotes and eukaryotes.</title>
        <authorList>
            <person name="Spang A."/>
            <person name="Saw J.H."/>
            <person name="Jorgensen S.L."/>
            <person name="Zaremba-Niedzwiedzka K."/>
            <person name="Martijn J."/>
            <person name="Lind A.E."/>
            <person name="van Eijk R."/>
            <person name="Schleper C."/>
            <person name="Guy L."/>
            <person name="Ettema T.J."/>
        </authorList>
    </citation>
    <scope>NUCLEOTIDE SEQUENCE</scope>
</reference>
<evidence type="ECO:0000313" key="1">
    <source>
        <dbReference type="EMBL" id="KKK47933.1"/>
    </source>
</evidence>